<evidence type="ECO:0000313" key="2">
    <source>
        <dbReference type="EMBL" id="KIR79218.1"/>
    </source>
</evidence>
<proteinExistence type="predicted"/>
<feature type="non-terminal residue" evidence="2">
    <location>
        <position position="238"/>
    </location>
</feature>
<feature type="compositionally biased region" description="Polar residues" evidence="1">
    <location>
        <begin position="54"/>
        <end position="70"/>
    </location>
</feature>
<protein>
    <submittedName>
        <fullName evidence="2">Uncharacterized protein</fullName>
    </submittedName>
</protein>
<dbReference type="EMBL" id="KN848687">
    <property type="protein sequence ID" value="KIR79218.1"/>
    <property type="molecule type" value="Genomic_DNA"/>
</dbReference>
<name>A0ABR5BU96_9TREE</name>
<reference evidence="2 3" key="1">
    <citation type="submission" date="2015-01" db="EMBL/GenBank/DDBJ databases">
        <title>The Genome Sequence of Cryptococcus gattii EJB2.</title>
        <authorList>
            <consortium name="The Broad Institute Genomics Platform"/>
            <person name="Cuomo C."/>
            <person name="Litvintseva A."/>
            <person name="Chen Y."/>
            <person name="Heitman J."/>
            <person name="Sun S."/>
            <person name="Springer D."/>
            <person name="Dromer F."/>
            <person name="Young S."/>
            <person name="Zeng Q."/>
            <person name="Gargeya S."/>
            <person name="Abouelleil A."/>
            <person name="Alvarado L."/>
            <person name="Chapman S.B."/>
            <person name="Gainer-Dewar J."/>
            <person name="Goldberg J."/>
            <person name="Griggs A."/>
            <person name="Gujja S."/>
            <person name="Hansen M."/>
            <person name="Howarth C."/>
            <person name="Imamovic A."/>
            <person name="Larimer J."/>
            <person name="Murphy C."/>
            <person name="Naylor J."/>
            <person name="Pearson M."/>
            <person name="Priest M."/>
            <person name="Roberts A."/>
            <person name="Saif S."/>
            <person name="Shea T."/>
            <person name="Sykes S."/>
            <person name="Wortman J."/>
            <person name="Nusbaum C."/>
            <person name="Birren B."/>
        </authorList>
    </citation>
    <scope>NUCLEOTIDE SEQUENCE [LARGE SCALE GENOMIC DNA]</scope>
    <source>
        <strain evidence="2 3">EJB2</strain>
    </source>
</reference>
<dbReference type="Proteomes" id="UP000054272">
    <property type="component" value="Unassembled WGS sequence"/>
</dbReference>
<gene>
    <name evidence="2" type="ORF">I306_03779</name>
</gene>
<evidence type="ECO:0000256" key="1">
    <source>
        <dbReference type="SAM" id="MobiDB-lite"/>
    </source>
</evidence>
<accession>A0ABR5BU96</accession>
<sequence>IPLPPSPTFSLINLPTISSSAESQENEQIRPSSEKAEPEGNQSPDQHASPAANDLQTLQTSESDGKSPQSPLMLITSAWTIQETCTPLDRSPTLSPIDDEIIVSPVGSQDSKAGLMVDRIDIQEYVGLDGKVQQPGYSRSRSASPEFQMAEMGFSGEKRGNNKSWRRSMANLSEALTRRSSSKSPPTSYDAYITRQRQVADYRQGCSPTVYRTGAQAILEATNGLEEEDEMAEIFFLL</sequence>
<feature type="compositionally biased region" description="Polar residues" evidence="1">
    <location>
        <begin position="8"/>
        <end position="23"/>
    </location>
</feature>
<feature type="region of interest" description="Disordered" evidence="1">
    <location>
        <begin position="1"/>
        <end position="70"/>
    </location>
</feature>
<keyword evidence="3" id="KW-1185">Reference proteome</keyword>
<organism evidence="2 3">
    <name type="scientific">Cryptococcus gattii EJB2</name>
    <dbReference type="NCBI Taxonomy" id="1296103"/>
    <lineage>
        <taxon>Eukaryota</taxon>
        <taxon>Fungi</taxon>
        <taxon>Dikarya</taxon>
        <taxon>Basidiomycota</taxon>
        <taxon>Agaricomycotina</taxon>
        <taxon>Tremellomycetes</taxon>
        <taxon>Tremellales</taxon>
        <taxon>Cryptococcaceae</taxon>
        <taxon>Cryptococcus</taxon>
        <taxon>Cryptococcus gattii species complex</taxon>
    </lineage>
</organism>
<evidence type="ECO:0000313" key="3">
    <source>
        <dbReference type="Proteomes" id="UP000054272"/>
    </source>
</evidence>